<feature type="region of interest" description="Disordered" evidence="1">
    <location>
        <begin position="61"/>
        <end position="121"/>
    </location>
</feature>
<feature type="region of interest" description="Disordered" evidence="1">
    <location>
        <begin position="1"/>
        <end position="47"/>
    </location>
</feature>
<feature type="compositionally biased region" description="Low complexity" evidence="1">
    <location>
        <begin position="21"/>
        <end position="33"/>
    </location>
</feature>
<evidence type="ECO:0000256" key="1">
    <source>
        <dbReference type="SAM" id="MobiDB-lite"/>
    </source>
</evidence>
<dbReference type="EMBL" id="PHWZ01000156">
    <property type="protein sequence ID" value="TEY63316.1"/>
    <property type="molecule type" value="Genomic_DNA"/>
</dbReference>
<dbReference type="AlphaFoldDB" id="A0A4Y8D4R1"/>
<name>A0A4Y8D4R1_9HELO</name>
<proteinExistence type="predicted"/>
<sequence>MSGSENRQRHQPRSERRRAAAVEVPSLPPTLTNNHHHIHLTNQGDGCSVEEKRDLLLFVRTPTAGGGDGAGSRAPTGANGVSPLPPYNGDGGSCAPPGTNTPPSGARDGPAGTSLAPSGTEDHFLLSFGALRSLCLGSVSPPSGKQLRLGGRGGGGD</sequence>
<gene>
    <name evidence="2" type="ORF">BOTCAL_0156g00240</name>
</gene>
<dbReference type="Proteomes" id="UP000297299">
    <property type="component" value="Unassembled WGS sequence"/>
</dbReference>
<feature type="compositionally biased region" description="Basic and acidic residues" evidence="1">
    <location>
        <begin position="1"/>
        <end position="20"/>
    </location>
</feature>
<feature type="region of interest" description="Disordered" evidence="1">
    <location>
        <begin position="137"/>
        <end position="157"/>
    </location>
</feature>
<organism evidence="2 3">
    <name type="scientific">Botryotinia calthae</name>
    <dbReference type="NCBI Taxonomy" id="38488"/>
    <lineage>
        <taxon>Eukaryota</taxon>
        <taxon>Fungi</taxon>
        <taxon>Dikarya</taxon>
        <taxon>Ascomycota</taxon>
        <taxon>Pezizomycotina</taxon>
        <taxon>Leotiomycetes</taxon>
        <taxon>Helotiales</taxon>
        <taxon>Sclerotiniaceae</taxon>
        <taxon>Botryotinia</taxon>
    </lineage>
</organism>
<evidence type="ECO:0000313" key="3">
    <source>
        <dbReference type="Proteomes" id="UP000297299"/>
    </source>
</evidence>
<reference evidence="2 3" key="1">
    <citation type="submission" date="2017-11" db="EMBL/GenBank/DDBJ databases">
        <title>Comparative genomics of Botrytis spp.</title>
        <authorList>
            <person name="Valero-Jimenez C.A."/>
            <person name="Tapia P."/>
            <person name="Veloso J."/>
            <person name="Silva-Moreno E."/>
            <person name="Staats M."/>
            <person name="Valdes J.H."/>
            <person name="Van Kan J.A.L."/>
        </authorList>
    </citation>
    <scope>NUCLEOTIDE SEQUENCE [LARGE SCALE GENOMIC DNA]</scope>
    <source>
        <strain evidence="2 3">MUCL2830</strain>
    </source>
</reference>
<keyword evidence="3" id="KW-1185">Reference proteome</keyword>
<comment type="caution">
    <text evidence="2">The sequence shown here is derived from an EMBL/GenBank/DDBJ whole genome shotgun (WGS) entry which is preliminary data.</text>
</comment>
<accession>A0A4Y8D4R1</accession>
<evidence type="ECO:0000313" key="2">
    <source>
        <dbReference type="EMBL" id="TEY63316.1"/>
    </source>
</evidence>
<protein>
    <submittedName>
        <fullName evidence="2">Uncharacterized protein</fullName>
    </submittedName>
</protein>